<evidence type="ECO:0000313" key="1">
    <source>
        <dbReference type="EMBL" id="MDC0721792.1"/>
    </source>
</evidence>
<sequence length="158" mass="17714">MDAICSLFLSPFTPAPGLSVVTTRDWGGTEVLIEPPEYIWGGFKMYPDVLPQHLLRKLPWISQTPGVCLSIPHEWLRQFQSSLINPEATYEHDLAAFLRLQCNSESAWAIVFLAHAEDYDGIFEETIDSAIERLTQSVSLDGGLIGFVSHHRNSTQGR</sequence>
<comment type="caution">
    <text evidence="1">The sequence shown here is derived from an EMBL/GenBank/DDBJ whole genome shotgun (WGS) entry which is preliminary data.</text>
</comment>
<protein>
    <submittedName>
        <fullName evidence="1">Uncharacterized protein</fullName>
    </submittedName>
</protein>
<dbReference type="RefSeq" id="WP_272090299.1">
    <property type="nucleotide sequence ID" value="NZ_JAQNDL010000003.1"/>
</dbReference>
<organism evidence="1 2">
    <name type="scientific">Nannocystis bainbridge</name>
    <dbReference type="NCBI Taxonomy" id="2995303"/>
    <lineage>
        <taxon>Bacteria</taxon>
        <taxon>Pseudomonadati</taxon>
        <taxon>Myxococcota</taxon>
        <taxon>Polyangia</taxon>
        <taxon>Nannocystales</taxon>
        <taxon>Nannocystaceae</taxon>
        <taxon>Nannocystis</taxon>
    </lineage>
</organism>
<dbReference type="Proteomes" id="UP001221686">
    <property type="component" value="Unassembled WGS sequence"/>
</dbReference>
<keyword evidence="2" id="KW-1185">Reference proteome</keyword>
<reference evidence="1 2" key="1">
    <citation type="submission" date="2022-11" db="EMBL/GenBank/DDBJ databases">
        <title>Minimal conservation of predation-associated metabolite biosynthetic gene clusters underscores biosynthetic potential of Myxococcota including descriptions for ten novel species: Archangium lansinium sp. nov., Myxococcus landrumus sp. nov., Nannocystis bai.</title>
        <authorList>
            <person name="Ahearne A."/>
            <person name="Stevens C."/>
            <person name="Dowd S."/>
        </authorList>
    </citation>
    <scope>NUCLEOTIDE SEQUENCE [LARGE SCALE GENOMIC DNA]</scope>
    <source>
        <strain evidence="1 2">BB15-2</strain>
    </source>
</reference>
<evidence type="ECO:0000313" key="2">
    <source>
        <dbReference type="Proteomes" id="UP001221686"/>
    </source>
</evidence>
<accession>A0ABT5E7F7</accession>
<proteinExistence type="predicted"/>
<gene>
    <name evidence="1" type="ORF">POL25_33090</name>
</gene>
<dbReference type="EMBL" id="JAQNDL010000003">
    <property type="protein sequence ID" value="MDC0721792.1"/>
    <property type="molecule type" value="Genomic_DNA"/>
</dbReference>
<name>A0ABT5E7F7_9BACT</name>